<dbReference type="AlphaFoldDB" id="A0A7S2YVF6"/>
<sequence length="231" mass="24172">MATALLVTRGGLAARAARATGRGSRAAVAAAAASPDRPGTHAIDSAEEKERRSSSAFALGLPALVAGTLSSAAGASAVDIDVDVPSLPPVAADALADNPLVLLGGGAALVAVLGFAIVKSQDMASGRLIDRLMREAEKAEAFWKKALEAEAENEEKLESSLGRLNAEWQAVAKARKALEEAEARAYESERMVQQIREDEKALRVEAAKAWIENYKAKTKLEGTLKIGKKDG</sequence>
<feature type="transmembrane region" description="Helical" evidence="3">
    <location>
        <begin position="98"/>
        <end position="118"/>
    </location>
</feature>
<gene>
    <name evidence="4" type="ORF">CLAU1311_LOCUS627</name>
</gene>
<dbReference type="EMBL" id="HBHU01001004">
    <property type="protein sequence ID" value="CAE0008688.1"/>
    <property type="molecule type" value="Transcribed_RNA"/>
</dbReference>
<feature type="region of interest" description="Disordered" evidence="2">
    <location>
        <begin position="30"/>
        <end position="49"/>
    </location>
</feature>
<keyword evidence="1" id="KW-0175">Coiled coil</keyword>
<feature type="transmembrane region" description="Helical" evidence="3">
    <location>
        <begin position="56"/>
        <end position="78"/>
    </location>
</feature>
<evidence type="ECO:0000256" key="2">
    <source>
        <dbReference type="SAM" id="MobiDB-lite"/>
    </source>
</evidence>
<feature type="coiled-coil region" evidence="1">
    <location>
        <begin position="147"/>
        <end position="198"/>
    </location>
</feature>
<keyword evidence="3" id="KW-0812">Transmembrane</keyword>
<evidence type="ECO:0000256" key="3">
    <source>
        <dbReference type="SAM" id="Phobius"/>
    </source>
</evidence>
<protein>
    <submittedName>
        <fullName evidence="4">Uncharacterized protein</fullName>
    </submittedName>
</protein>
<evidence type="ECO:0000256" key="1">
    <source>
        <dbReference type="SAM" id="Coils"/>
    </source>
</evidence>
<accession>A0A7S2YVF6</accession>
<organism evidence="4">
    <name type="scientific">Chloropicon laureae</name>
    <dbReference type="NCBI Taxonomy" id="464258"/>
    <lineage>
        <taxon>Eukaryota</taxon>
        <taxon>Viridiplantae</taxon>
        <taxon>Chlorophyta</taxon>
        <taxon>Chloropicophyceae</taxon>
        <taxon>Chloropicales</taxon>
        <taxon>Chloropicaceae</taxon>
        <taxon>Chloropicon</taxon>
    </lineage>
</organism>
<name>A0A7S2YVF6_9CHLO</name>
<keyword evidence="3" id="KW-1133">Transmembrane helix</keyword>
<evidence type="ECO:0000313" key="4">
    <source>
        <dbReference type="EMBL" id="CAE0008688.1"/>
    </source>
</evidence>
<keyword evidence="3" id="KW-0472">Membrane</keyword>
<proteinExistence type="predicted"/>
<reference evidence="4" key="1">
    <citation type="submission" date="2021-01" db="EMBL/GenBank/DDBJ databases">
        <authorList>
            <person name="Corre E."/>
            <person name="Pelletier E."/>
            <person name="Niang G."/>
            <person name="Scheremetjew M."/>
            <person name="Finn R."/>
            <person name="Kale V."/>
            <person name="Holt S."/>
            <person name="Cochrane G."/>
            <person name="Meng A."/>
            <person name="Brown T."/>
            <person name="Cohen L."/>
        </authorList>
    </citation>
    <scope>NUCLEOTIDE SEQUENCE</scope>
    <source>
        <strain evidence="4">RCC856</strain>
    </source>
</reference>